<name>W9CI47_SCLBF</name>
<dbReference type="Proteomes" id="UP000019487">
    <property type="component" value="Unassembled WGS sequence"/>
</dbReference>
<evidence type="ECO:0000259" key="1">
    <source>
        <dbReference type="Pfam" id="PF20150"/>
    </source>
</evidence>
<dbReference type="HOGENOM" id="CLU_790257_0_0_1"/>
<sequence>MADSNESTLVAPHNMVPDKTYDSFPLFSKLPTEVRLLIWKMVIPDPRIIQLEAHSISRCEHAMVRVRSDMVVPDKCQNDDYDGSDGTICTGIHGMIPQDLGSLDAVRARLEDDDQFGFTSAAVPPPLLTVCRESHDVAIKNYTRAFPSVGAFAETYFDYERDVLYLSATYIQYEVAHVGDCHVMARSEACKVQNLAIRMSFQVEFPGNFIIPMLLRLFCNVKSLTILIEDCQTDVYENGMTQEQRRSELVLFEPIEIGQALLMFEAAETQFSDIYKGLLCESEERDSLDVDMGYLERKRLEDIKKGSVWNLPKIQWKILTTATFKTNFEQLQNDYELLTGVKCYRIHDTHKFTIDPKQLLLEP</sequence>
<dbReference type="OrthoDB" id="3437257at2759"/>
<comment type="caution">
    <text evidence="2">The sequence shown here is derived from an EMBL/GenBank/DDBJ whole genome shotgun (WGS) entry which is preliminary data.</text>
</comment>
<dbReference type="AlphaFoldDB" id="W9CI47"/>
<dbReference type="Pfam" id="PF20150">
    <property type="entry name" value="2EXR"/>
    <property type="match status" value="1"/>
</dbReference>
<gene>
    <name evidence="2" type="ORF">SBOR_5283</name>
</gene>
<reference evidence="2 3" key="1">
    <citation type="journal article" date="2014" name="Genome Announc.">
        <title>Draft genome sequence of Sclerotinia borealis, a psychrophilic plant pathogenic fungus.</title>
        <authorList>
            <person name="Mardanov A.V."/>
            <person name="Beletsky A.V."/>
            <person name="Kadnikov V.V."/>
            <person name="Ignatov A.N."/>
            <person name="Ravin N.V."/>
        </authorList>
    </citation>
    <scope>NUCLEOTIDE SEQUENCE [LARGE SCALE GENOMIC DNA]</scope>
    <source>
        <strain evidence="3">F-4157</strain>
    </source>
</reference>
<dbReference type="PANTHER" id="PTHR35910">
    <property type="entry name" value="2EXR DOMAIN-CONTAINING PROTEIN"/>
    <property type="match status" value="1"/>
</dbReference>
<protein>
    <recommendedName>
        <fullName evidence="1">2EXR domain-containing protein</fullName>
    </recommendedName>
</protein>
<organism evidence="2 3">
    <name type="scientific">Sclerotinia borealis (strain F-4128)</name>
    <dbReference type="NCBI Taxonomy" id="1432307"/>
    <lineage>
        <taxon>Eukaryota</taxon>
        <taxon>Fungi</taxon>
        <taxon>Dikarya</taxon>
        <taxon>Ascomycota</taxon>
        <taxon>Pezizomycotina</taxon>
        <taxon>Leotiomycetes</taxon>
        <taxon>Helotiales</taxon>
        <taxon>Sclerotiniaceae</taxon>
        <taxon>Sclerotinia</taxon>
    </lineage>
</organism>
<evidence type="ECO:0000313" key="2">
    <source>
        <dbReference type="EMBL" id="ESZ94339.1"/>
    </source>
</evidence>
<accession>W9CI47</accession>
<keyword evidence="3" id="KW-1185">Reference proteome</keyword>
<proteinExistence type="predicted"/>
<dbReference type="EMBL" id="AYSA01000255">
    <property type="protein sequence ID" value="ESZ94339.1"/>
    <property type="molecule type" value="Genomic_DNA"/>
</dbReference>
<feature type="domain" description="2EXR" evidence="1">
    <location>
        <begin position="24"/>
        <end position="164"/>
    </location>
</feature>
<dbReference type="PANTHER" id="PTHR35910:SF6">
    <property type="entry name" value="2EXR DOMAIN-CONTAINING PROTEIN"/>
    <property type="match status" value="1"/>
</dbReference>
<evidence type="ECO:0000313" key="3">
    <source>
        <dbReference type="Proteomes" id="UP000019487"/>
    </source>
</evidence>
<dbReference type="InterPro" id="IPR045518">
    <property type="entry name" value="2EXR"/>
</dbReference>